<feature type="non-terminal residue" evidence="2">
    <location>
        <position position="1"/>
    </location>
</feature>
<organism evidence="2 3">
    <name type="scientific">Pleuronectes platessa</name>
    <name type="common">European plaice</name>
    <dbReference type="NCBI Taxonomy" id="8262"/>
    <lineage>
        <taxon>Eukaryota</taxon>
        <taxon>Metazoa</taxon>
        <taxon>Chordata</taxon>
        <taxon>Craniata</taxon>
        <taxon>Vertebrata</taxon>
        <taxon>Euteleostomi</taxon>
        <taxon>Actinopterygii</taxon>
        <taxon>Neopterygii</taxon>
        <taxon>Teleostei</taxon>
        <taxon>Neoteleostei</taxon>
        <taxon>Acanthomorphata</taxon>
        <taxon>Carangaria</taxon>
        <taxon>Pleuronectiformes</taxon>
        <taxon>Pleuronectoidei</taxon>
        <taxon>Pleuronectidae</taxon>
        <taxon>Pleuronectes</taxon>
    </lineage>
</organism>
<proteinExistence type="predicted"/>
<feature type="region of interest" description="Disordered" evidence="1">
    <location>
        <begin position="62"/>
        <end position="81"/>
    </location>
</feature>
<evidence type="ECO:0000313" key="2">
    <source>
        <dbReference type="EMBL" id="CAB1442157.1"/>
    </source>
</evidence>
<reference evidence="2" key="1">
    <citation type="submission" date="2020-03" db="EMBL/GenBank/DDBJ databases">
        <authorList>
            <person name="Weist P."/>
        </authorList>
    </citation>
    <scope>NUCLEOTIDE SEQUENCE</scope>
</reference>
<comment type="caution">
    <text evidence="2">The sequence shown here is derived from an EMBL/GenBank/DDBJ whole genome shotgun (WGS) entry which is preliminary data.</text>
</comment>
<evidence type="ECO:0000256" key="1">
    <source>
        <dbReference type="SAM" id="MobiDB-lite"/>
    </source>
</evidence>
<keyword evidence="3" id="KW-1185">Reference proteome</keyword>
<evidence type="ECO:0000313" key="3">
    <source>
        <dbReference type="Proteomes" id="UP001153269"/>
    </source>
</evidence>
<dbReference type="AlphaFoldDB" id="A0A9N7V4S5"/>
<dbReference type="EMBL" id="CADEAL010002784">
    <property type="protein sequence ID" value="CAB1442157.1"/>
    <property type="molecule type" value="Genomic_DNA"/>
</dbReference>
<accession>A0A9N7V4S5</accession>
<protein>
    <submittedName>
        <fullName evidence="2">Uncharacterized protein</fullName>
    </submittedName>
</protein>
<name>A0A9N7V4S5_PLEPL</name>
<dbReference type="Proteomes" id="UP001153269">
    <property type="component" value="Unassembled WGS sequence"/>
</dbReference>
<feature type="compositionally biased region" description="Polar residues" evidence="1">
    <location>
        <begin position="62"/>
        <end position="74"/>
    </location>
</feature>
<gene>
    <name evidence="2" type="ORF">PLEPLA_LOCUS29854</name>
</gene>
<sequence length="123" mass="13889">LARQLLERNITVVGTVRKNKPELPLRLVTVKGRAAVSSVFAFTPAATLVSYVPKRRQGIATNRYPTLTANSMGKQGQHEDSRRWTDPAIIVVYLSLFLIVDEKEKKDKEKEKEKGKKKKTLAQ</sequence>